<dbReference type="Proteomes" id="UP000006222">
    <property type="component" value="Unassembled WGS sequence"/>
</dbReference>
<keyword evidence="2" id="KW-0472">Membrane</keyword>
<gene>
    <name evidence="3" type="ORF">RBWH47_02892</name>
</gene>
<evidence type="ECO:0008006" key="5">
    <source>
        <dbReference type="Google" id="ProtNLM"/>
    </source>
</evidence>
<organism evidence="3 4">
    <name type="scientific">Rhodopirellula baltica WH47</name>
    <dbReference type="NCBI Taxonomy" id="991778"/>
    <lineage>
        <taxon>Bacteria</taxon>
        <taxon>Pseudomonadati</taxon>
        <taxon>Planctomycetota</taxon>
        <taxon>Planctomycetia</taxon>
        <taxon>Pirellulales</taxon>
        <taxon>Pirellulaceae</taxon>
        <taxon>Rhodopirellula</taxon>
    </lineage>
</organism>
<comment type="caution">
    <text evidence="3">The sequence shown here is derived from an EMBL/GenBank/DDBJ whole genome shotgun (WGS) entry which is preliminary data.</text>
</comment>
<protein>
    <recommendedName>
        <fullName evidence="5">Transmembrane protein</fullName>
    </recommendedName>
</protein>
<feature type="region of interest" description="Disordered" evidence="1">
    <location>
        <begin position="1"/>
        <end position="57"/>
    </location>
</feature>
<name>F2AY41_RHOBT</name>
<evidence type="ECO:0000256" key="1">
    <source>
        <dbReference type="SAM" id="MobiDB-lite"/>
    </source>
</evidence>
<evidence type="ECO:0000313" key="4">
    <source>
        <dbReference type="Proteomes" id="UP000006222"/>
    </source>
</evidence>
<dbReference type="PATRIC" id="fig|991778.3.peg.4920"/>
<sequence length="510" mass="58350">MNDPNHSLDNKSNPSNSNSNDTGQASGDRTLSMAIPTEKQSRSDQGFDPDDVTLREMPVDRDDEQLVAYLDGELSGKERAELEDRLIDEESLRLRLQGLQRGWDMLDVLPTPVADERSVQTTLEMVVRDLTRASMGTEPAASVNGSVSLDALPQQRRRKWLRRVAVFGVLALIVSALVTWRWQAMAREQQLADLPIAIDHQAYASTDDLDLIRELEQSPDWMTLASRSATEDLERLVDQYGGTDELLDAISELDDEQRATAYRRWDTFNNLSPQARETTRKRAKRVAETEDSQKLLATMRAYSRWKEQLSRDTLASIESQTGESRRLAIEEGVRETMNVIGRVTAKGLSDETIERIAFTMRQIVEERVEDEEPAAMRMMEWFRRYGRGETDELTAYHIIAHSIVGDSRRRHNSRDRRRGPESPPLTLSELHKIEVMLPQDDLELLRTVSANAWFRSMVIRDWAEEALRRRGRPDAELKTLQQAYQEASADQKEVLDLLPPGEVRDRLLRP</sequence>
<proteinExistence type="predicted"/>
<accession>F2AY41</accession>
<dbReference type="EMBL" id="AFAR01000231">
    <property type="protein sequence ID" value="EGF25420.1"/>
    <property type="molecule type" value="Genomic_DNA"/>
</dbReference>
<evidence type="ECO:0000256" key="2">
    <source>
        <dbReference type="SAM" id="Phobius"/>
    </source>
</evidence>
<dbReference type="AlphaFoldDB" id="F2AY41"/>
<keyword evidence="2" id="KW-0812">Transmembrane</keyword>
<reference evidence="3 4" key="1">
    <citation type="journal article" date="2013" name="Mar. Genomics">
        <title>Expression of sulfatases in Rhodopirellula baltica and the diversity of sulfatases in the genus Rhodopirellula.</title>
        <authorList>
            <person name="Wegner C.E."/>
            <person name="Richter-Heitmann T."/>
            <person name="Klindworth A."/>
            <person name="Klockow C."/>
            <person name="Richter M."/>
            <person name="Achstetter T."/>
            <person name="Glockner F.O."/>
            <person name="Harder J."/>
        </authorList>
    </citation>
    <scope>NUCLEOTIDE SEQUENCE [LARGE SCALE GENOMIC DNA]</scope>
    <source>
        <strain evidence="3 4">WH47</strain>
    </source>
</reference>
<evidence type="ECO:0000313" key="3">
    <source>
        <dbReference type="EMBL" id="EGF25420.1"/>
    </source>
</evidence>
<feature type="compositionally biased region" description="Low complexity" evidence="1">
    <location>
        <begin position="10"/>
        <end position="20"/>
    </location>
</feature>
<keyword evidence="2" id="KW-1133">Transmembrane helix</keyword>
<feature type="transmembrane region" description="Helical" evidence="2">
    <location>
        <begin position="164"/>
        <end position="182"/>
    </location>
</feature>